<keyword evidence="2" id="KW-0175">Coiled coil</keyword>
<dbReference type="EMBL" id="CAJQZP010000620">
    <property type="protein sequence ID" value="CAG4972881.1"/>
    <property type="molecule type" value="Genomic_DNA"/>
</dbReference>
<keyword evidence="6" id="KW-1185">Reference proteome</keyword>
<dbReference type="InterPro" id="IPR056396">
    <property type="entry name" value="HEAT_SCC3-SA"/>
</dbReference>
<gene>
    <name evidence="5" type="ORF">PAPOLLO_LOCUS8671</name>
</gene>
<dbReference type="PANTHER" id="PTHR11199:SF0">
    <property type="entry name" value="LD34181P-RELATED"/>
    <property type="match status" value="1"/>
</dbReference>
<dbReference type="Pfam" id="PF08514">
    <property type="entry name" value="STAG"/>
    <property type="match status" value="1"/>
</dbReference>
<dbReference type="OrthoDB" id="498590at2759"/>
<feature type="compositionally biased region" description="Pro residues" evidence="3">
    <location>
        <begin position="128"/>
        <end position="139"/>
    </location>
</feature>
<dbReference type="GO" id="GO:0005634">
    <property type="term" value="C:nucleus"/>
    <property type="evidence" value="ECO:0007669"/>
    <property type="project" value="TreeGrafter"/>
</dbReference>
<dbReference type="Proteomes" id="UP000691718">
    <property type="component" value="Unassembled WGS sequence"/>
</dbReference>
<comment type="similarity">
    <text evidence="1">Belongs to the SCC3 family.</text>
</comment>
<dbReference type="GO" id="GO:0003682">
    <property type="term" value="F:chromatin binding"/>
    <property type="evidence" value="ECO:0007669"/>
    <property type="project" value="TreeGrafter"/>
</dbReference>
<evidence type="ECO:0000259" key="4">
    <source>
        <dbReference type="PROSITE" id="PS51425"/>
    </source>
</evidence>
<accession>A0A8S3WPE3</accession>
<feature type="compositionally biased region" description="Basic residues" evidence="3">
    <location>
        <begin position="111"/>
        <end position="124"/>
    </location>
</feature>
<feature type="compositionally biased region" description="Basic residues" evidence="3">
    <location>
        <begin position="1376"/>
        <end position="1402"/>
    </location>
</feature>
<comment type="caution">
    <text evidence="5">The sequence shown here is derived from an EMBL/GenBank/DDBJ whole genome shotgun (WGS) entry which is preliminary data.</text>
</comment>
<feature type="compositionally biased region" description="Basic and acidic residues" evidence="3">
    <location>
        <begin position="1230"/>
        <end position="1244"/>
    </location>
</feature>
<feature type="coiled-coil region" evidence="2">
    <location>
        <begin position="308"/>
        <end position="347"/>
    </location>
</feature>
<dbReference type="InterPro" id="IPR039662">
    <property type="entry name" value="Cohesin_Scc3/SA"/>
</dbReference>
<feature type="region of interest" description="Disordered" evidence="3">
    <location>
        <begin position="1"/>
        <end position="144"/>
    </location>
</feature>
<feature type="compositionally biased region" description="Polar residues" evidence="3">
    <location>
        <begin position="1357"/>
        <end position="1374"/>
    </location>
</feature>
<dbReference type="GO" id="GO:0000785">
    <property type="term" value="C:chromatin"/>
    <property type="evidence" value="ECO:0007669"/>
    <property type="project" value="TreeGrafter"/>
</dbReference>
<name>A0A8S3WPE3_PARAO</name>
<protein>
    <submittedName>
        <fullName evidence="5">(apollo) hypothetical protein</fullName>
    </submittedName>
</protein>
<feature type="compositionally biased region" description="Basic residues" evidence="3">
    <location>
        <begin position="1178"/>
        <end position="1203"/>
    </location>
</feature>
<sequence>MHRRGGKRIRMDDPPPEYVNPMTPATPMTDYGGQSIHEPEIPNVNYSGFNVGAVVNSTATEAPRDEPEEQQEEEARSPSPAPTKRITRSRGRGGDGGFVGRLAESPPPPPLRRRGRGGRGRGRGRGAAPPPASSPPPVLMPGDDENSLYNILRFNKTAINQVVDMWIEEYKSNRESALVQLMQFFINSSGCRGKVTPDMASMDHTLIIKKMTQEFDEESGEYPLIMSGQTWKKFRSNFCEFIQTLVKMCQYSIIYDQYLMDNIISLLTGLSDSQVRAFRHTATLAVMKLMTALVDVALLTSVNCDNCLRQYEAERLKARDKRANERLEVLVAKRQELEENMEEIKNMLSYMFKSVFVHRYRDTLPDIRAITMAEIGIWMEKFPAHFLDDLYLKYIGWTLHDKVGEVRLRCLQALQPLYECEELKSKLELFTSKFKDRIVSMTLDKETEVAVHAVKLVIAILKMHPDVLTDKDCENVYELVYSSWRSVAAAAGEFLNVRLFRADESAAGAATAATRSRRGKQRLPNTPLLRDLVQFFIESELHEHGAYLVDSLIDSNPMMKDWECMTDLLLEEPGPGEEALDNRQESSLIELMVCCVRQASTGEPPVGRGPARKHHQPLSKEQAKMVSDDRAKMTAHFMVTLPALLEKFGADPEKLANLVAIPQYFDLELYTTQRQEANLTLLLNKVREIMSTQTECEVLETCARTLELLCAERCAVYSRCNVARATLVDTIAHKYREAIDDFRNLIEGGETPDADELFNVTNSLRKVSIMYMCHNLNDTNIWESLFEDLPRCVVENDPMPAQALVYVVRACFYSILWSLHELEERGAGAGGAGGGAAGDAELLRERLHAYCAHCRDIVARGITPELREEAYTSICDLLIFFAEQLQTLPPRGGAALPPSGVRARRAALRPAQRLHPAVRLRAAQLRVNEHRVADGQDERRIEELHKRRNFLAAYCKLIVYNVAPIRRAADVFKHYIKCYNDYGDIIKATLSKAREINKLSCALSMQLAMQALFTELQQLHGTAQRSQPEFLELKELAKRFSVMFGLDAVKNREALTALHRAGIAFAALESSAAGAAGAPPQNLLFLEPLAEFSNKLLRQDKRHVLRFLESRLQAGMTWREEWGALQTYRSSLLADAPDERPPPARRHYTRRARGHEDEEGEENADSDQEQPGVTQTPARRRRAARRASRRARASRRRSLRPTPRRLDHKSVPTSRTTHSYTQRTTRRRRGGGEQRGAHRDERAPRAVVRCAPRRAASTTSQYLHHAQHTAIHNVQQDGGEQRGAHRDERAPRAVVRCAPLRAASTTSQYLHHAQHTAIHNVQKDAGAAAASSAARIATSARLAPSFAAPHAAPPRPQVSTYITHNTQLYTTYNKTPARRRRAARRASRRARASRRRSLRPTPRRLDHKSEGSGSNSAGEDEVEGEDEREGEDEEDVAGEATGERTDEGSGSEALQPPPASPLLLQPSARVELEQN</sequence>
<feature type="region of interest" description="Disordered" evidence="3">
    <location>
        <begin position="1347"/>
        <end position="1475"/>
    </location>
</feature>
<feature type="compositionally biased region" description="Low complexity" evidence="3">
    <location>
        <begin position="1213"/>
        <end position="1223"/>
    </location>
</feature>
<proteinExistence type="inferred from homology"/>
<dbReference type="InterPro" id="IPR020839">
    <property type="entry name" value="SCD"/>
</dbReference>
<dbReference type="Pfam" id="PF24571">
    <property type="entry name" value="HEAT_SCC3-SA"/>
    <property type="match status" value="1"/>
</dbReference>
<feature type="domain" description="SCD" evidence="4">
    <location>
        <begin position="356"/>
        <end position="441"/>
    </location>
</feature>
<feature type="compositionally biased region" description="Acidic residues" evidence="3">
    <location>
        <begin position="1157"/>
        <end position="1168"/>
    </location>
</feature>
<evidence type="ECO:0000256" key="2">
    <source>
        <dbReference type="SAM" id="Coils"/>
    </source>
</evidence>
<dbReference type="PANTHER" id="PTHR11199">
    <property type="entry name" value="STROMAL ANTIGEN"/>
    <property type="match status" value="1"/>
</dbReference>
<dbReference type="PROSITE" id="PS51425">
    <property type="entry name" value="SCD"/>
    <property type="match status" value="1"/>
</dbReference>
<evidence type="ECO:0000256" key="3">
    <source>
        <dbReference type="SAM" id="MobiDB-lite"/>
    </source>
</evidence>
<organism evidence="5 6">
    <name type="scientific">Parnassius apollo</name>
    <name type="common">Apollo butterfly</name>
    <name type="synonym">Papilio apollo</name>
    <dbReference type="NCBI Taxonomy" id="110799"/>
    <lineage>
        <taxon>Eukaryota</taxon>
        <taxon>Metazoa</taxon>
        <taxon>Ecdysozoa</taxon>
        <taxon>Arthropoda</taxon>
        <taxon>Hexapoda</taxon>
        <taxon>Insecta</taxon>
        <taxon>Pterygota</taxon>
        <taxon>Neoptera</taxon>
        <taxon>Endopterygota</taxon>
        <taxon>Lepidoptera</taxon>
        <taxon>Glossata</taxon>
        <taxon>Ditrysia</taxon>
        <taxon>Papilionoidea</taxon>
        <taxon>Papilionidae</taxon>
        <taxon>Parnassiinae</taxon>
        <taxon>Parnassini</taxon>
        <taxon>Parnassius</taxon>
        <taxon>Parnassius</taxon>
    </lineage>
</organism>
<evidence type="ECO:0000256" key="1">
    <source>
        <dbReference type="ARBA" id="ARBA00005486"/>
    </source>
</evidence>
<evidence type="ECO:0000313" key="6">
    <source>
        <dbReference type="Proteomes" id="UP000691718"/>
    </source>
</evidence>
<dbReference type="InterPro" id="IPR013721">
    <property type="entry name" value="STAG"/>
</dbReference>
<evidence type="ECO:0000313" key="5">
    <source>
        <dbReference type="EMBL" id="CAG4972881.1"/>
    </source>
</evidence>
<dbReference type="GO" id="GO:0007062">
    <property type="term" value="P:sister chromatid cohesion"/>
    <property type="evidence" value="ECO:0007669"/>
    <property type="project" value="TreeGrafter"/>
</dbReference>
<dbReference type="Pfam" id="PF21581">
    <property type="entry name" value="SCD"/>
    <property type="match status" value="1"/>
</dbReference>
<feature type="region of interest" description="Disordered" evidence="3">
    <location>
        <begin position="1133"/>
        <end position="1245"/>
    </location>
</feature>
<feature type="compositionally biased region" description="Basic residues" evidence="3">
    <location>
        <begin position="1143"/>
        <end position="1153"/>
    </location>
</feature>
<dbReference type="GO" id="GO:0008278">
    <property type="term" value="C:cohesin complex"/>
    <property type="evidence" value="ECO:0007669"/>
    <property type="project" value="TreeGrafter"/>
</dbReference>
<reference evidence="5" key="1">
    <citation type="submission" date="2021-04" db="EMBL/GenBank/DDBJ databases">
        <authorList>
            <person name="Tunstrom K."/>
        </authorList>
    </citation>
    <scope>NUCLEOTIDE SEQUENCE</scope>
</reference>
<feature type="compositionally biased region" description="Acidic residues" evidence="3">
    <location>
        <begin position="1418"/>
        <end position="1437"/>
    </location>
</feature>